<organism evidence="1">
    <name type="scientific">Amphimedon queenslandica</name>
    <name type="common">Sponge</name>
    <dbReference type="NCBI Taxonomy" id="400682"/>
    <lineage>
        <taxon>Eukaryota</taxon>
        <taxon>Metazoa</taxon>
        <taxon>Porifera</taxon>
        <taxon>Demospongiae</taxon>
        <taxon>Heteroscleromorpha</taxon>
        <taxon>Haplosclerida</taxon>
        <taxon>Niphatidae</taxon>
        <taxon>Amphimedon</taxon>
    </lineage>
</organism>
<protein>
    <submittedName>
        <fullName evidence="1">Uncharacterized protein</fullName>
    </submittedName>
</protein>
<dbReference type="Gene3D" id="3.80.10.10">
    <property type="entry name" value="Ribonuclease Inhibitor"/>
    <property type="match status" value="1"/>
</dbReference>
<evidence type="ECO:0000313" key="1">
    <source>
        <dbReference type="EnsemblMetazoa" id="Aqu2.1.07758_001"/>
    </source>
</evidence>
<proteinExistence type="predicted"/>
<dbReference type="InterPro" id="IPR032675">
    <property type="entry name" value="LRR_dom_sf"/>
</dbReference>
<sequence>LHTLTLPLDTAESAIELFTILQTNTALEALSVEIKVKVYSSNMGISLQEMLIKNKTLKYLEIDKDNGCIVVPSSFLSFLTTGLRHNNSLQHLSVSIPPNEEMRGFISVASQKDNLTELEVNYSATCCYLHVTVT</sequence>
<accession>A0A1X7T023</accession>
<dbReference type="AlphaFoldDB" id="A0A1X7T023"/>
<dbReference type="EnsemblMetazoa" id="Aqu2.1.07758_001">
    <property type="protein sequence ID" value="Aqu2.1.07758_001"/>
    <property type="gene ID" value="Aqu2.1.07758"/>
</dbReference>
<dbReference type="InParanoid" id="A0A1X7T023"/>
<dbReference type="SUPFAM" id="SSF52047">
    <property type="entry name" value="RNI-like"/>
    <property type="match status" value="1"/>
</dbReference>
<reference evidence="1" key="1">
    <citation type="submission" date="2017-05" db="UniProtKB">
        <authorList>
            <consortium name="EnsemblMetazoa"/>
        </authorList>
    </citation>
    <scope>IDENTIFICATION</scope>
</reference>
<name>A0A1X7T023_AMPQE</name>